<organism evidence="1">
    <name type="scientific">Phenylobacterium glaciei</name>
    <dbReference type="NCBI Taxonomy" id="2803784"/>
    <lineage>
        <taxon>Bacteria</taxon>
        <taxon>Pseudomonadati</taxon>
        <taxon>Pseudomonadota</taxon>
        <taxon>Alphaproteobacteria</taxon>
        <taxon>Caulobacterales</taxon>
        <taxon>Caulobacteraceae</taxon>
        <taxon>Phenylobacterium</taxon>
    </lineage>
</organism>
<protein>
    <submittedName>
        <fullName evidence="1">Uncharacterized protein</fullName>
    </submittedName>
</protein>
<dbReference type="EMBL" id="CP068570">
    <property type="protein sequence ID" value="QQZ51201.1"/>
    <property type="molecule type" value="Genomic_DNA"/>
</dbReference>
<gene>
    <name evidence="1" type="ORF">JKL49_08855</name>
</gene>
<evidence type="ECO:0000313" key="1">
    <source>
        <dbReference type="EMBL" id="QQZ51201.1"/>
    </source>
</evidence>
<accession>A0A974P4S5</accession>
<proteinExistence type="predicted"/>
<dbReference type="AlphaFoldDB" id="A0A974P4S5"/>
<sequence>MDILRDQPSGRIYIVDVNKTDVGPVIALSLRDKLASTEALAKALIALLKGDTQTA</sequence>
<reference evidence="1" key="1">
    <citation type="submission" date="2021-01" db="EMBL/GenBank/DDBJ databases">
        <title>Genome sequence of Phenylobacterium sp. 20VBR1 isolated from a valley glaceir, Ny-Alesund, Svalbard.</title>
        <authorList>
            <person name="Thomas F.A."/>
            <person name="Krishnan K.P."/>
            <person name="Sinha R.K."/>
        </authorList>
    </citation>
    <scope>NUCLEOTIDE SEQUENCE</scope>
    <source>
        <strain evidence="1">20VBR1</strain>
    </source>
</reference>
<name>A0A974P4S5_9CAUL</name>